<organism evidence="4 5">
    <name type="scientific">Petrolisthes manimaculis</name>
    <dbReference type="NCBI Taxonomy" id="1843537"/>
    <lineage>
        <taxon>Eukaryota</taxon>
        <taxon>Metazoa</taxon>
        <taxon>Ecdysozoa</taxon>
        <taxon>Arthropoda</taxon>
        <taxon>Crustacea</taxon>
        <taxon>Multicrustacea</taxon>
        <taxon>Malacostraca</taxon>
        <taxon>Eumalacostraca</taxon>
        <taxon>Eucarida</taxon>
        <taxon>Decapoda</taxon>
        <taxon>Pleocyemata</taxon>
        <taxon>Anomura</taxon>
        <taxon>Galatheoidea</taxon>
        <taxon>Porcellanidae</taxon>
        <taxon>Petrolisthes</taxon>
    </lineage>
</organism>
<comment type="similarity">
    <text evidence="1">Belongs to the SLAIN motif-containing family.</text>
</comment>
<dbReference type="EMBL" id="JAWZYT010005401">
    <property type="protein sequence ID" value="KAK4290685.1"/>
    <property type="molecule type" value="Genomic_DNA"/>
</dbReference>
<feature type="compositionally biased region" description="Basic and acidic residues" evidence="3">
    <location>
        <begin position="259"/>
        <end position="269"/>
    </location>
</feature>
<gene>
    <name evidence="4" type="ORF">Pmani_036432</name>
</gene>
<feature type="compositionally biased region" description="Polar residues" evidence="3">
    <location>
        <begin position="234"/>
        <end position="243"/>
    </location>
</feature>
<proteinExistence type="inferred from homology"/>
<dbReference type="Pfam" id="PF15301">
    <property type="entry name" value="SLAIN"/>
    <property type="match status" value="1"/>
</dbReference>
<name>A0AAE1NIH7_9EUCA</name>
<comment type="caution">
    <text evidence="4">The sequence shown here is derived from an EMBL/GenBank/DDBJ whole genome shotgun (WGS) entry which is preliminary data.</text>
</comment>
<feature type="compositionally biased region" description="Low complexity" evidence="3">
    <location>
        <begin position="150"/>
        <end position="175"/>
    </location>
</feature>
<dbReference type="PANTHER" id="PTHR22406">
    <property type="entry name" value="NASCENT POLYPEPTIDE-ASSOCIATED COMPLEX SUBUNIT ALPHA, MUSCLE-SPECIFIC FORM"/>
    <property type="match status" value="1"/>
</dbReference>
<keyword evidence="5" id="KW-1185">Reference proteome</keyword>
<evidence type="ECO:0008006" key="6">
    <source>
        <dbReference type="Google" id="ProtNLM"/>
    </source>
</evidence>
<feature type="compositionally biased region" description="Basic and acidic residues" evidence="3">
    <location>
        <begin position="201"/>
        <end position="218"/>
    </location>
</feature>
<accession>A0AAE1NIH7</accession>
<feature type="region of interest" description="Disordered" evidence="3">
    <location>
        <begin position="146"/>
        <end position="243"/>
    </location>
</feature>
<feature type="compositionally biased region" description="Basic and acidic residues" evidence="3">
    <location>
        <begin position="114"/>
        <end position="126"/>
    </location>
</feature>
<evidence type="ECO:0000313" key="5">
    <source>
        <dbReference type="Proteomes" id="UP001292094"/>
    </source>
</evidence>
<dbReference type="AlphaFoldDB" id="A0AAE1NIH7"/>
<feature type="region of interest" description="Disordered" evidence="3">
    <location>
        <begin position="38"/>
        <end position="126"/>
    </location>
</feature>
<sequence>MSLIMDNRIERMDTTQDEEVKKLQALVKELELQNEELRSERQLLKKDEHTHTHTNTTPPTEPAGTPTKNNPHPHNQHPPETPTPNKDGDLENMDPIGLEESNLSDEETWLFDSPKTKAPDSDWLRRDVDDPALFVSKKSLIHKLDQIALSPHQSPRHSSPCSSSGILSPESPPSSRGEIDTRTFVRPKKKRPMAFGEAINDENRNSLLKRDASSREYLARSSGSLGSEEDDRLSSASEGSFSYQLTDVADVNALARLQEESLKLPDPRRGSRLPGIRAGPPSSNPYSPAGSVGSATSSQEDLIASAHPASPHRRPPHTRGLQPPQRYSGGQGTASREGSDVSTPPDSPYNSQHNLEVCNGRSGGFRQPGGLKRGGLGGSDPRLLDHNTPTSSRGASPARHSPSSSQQDIRQPSRSSKIQPPHMRTRMNAPSPVRVPGATSAIPQPSDLPRPKTTGIPRPGTSRLQAPKTRSGLAQPRYQAPTSDDWRDGCF</sequence>
<evidence type="ECO:0000256" key="1">
    <source>
        <dbReference type="ARBA" id="ARBA00006652"/>
    </source>
</evidence>
<dbReference type="GO" id="GO:0031122">
    <property type="term" value="P:cytoplasmic microtubule organization"/>
    <property type="evidence" value="ECO:0007669"/>
    <property type="project" value="TreeGrafter"/>
</dbReference>
<feature type="region of interest" description="Disordered" evidence="3">
    <location>
        <begin position="259"/>
        <end position="491"/>
    </location>
</feature>
<evidence type="ECO:0000256" key="3">
    <source>
        <dbReference type="SAM" id="MobiDB-lite"/>
    </source>
</evidence>
<evidence type="ECO:0000256" key="2">
    <source>
        <dbReference type="ARBA" id="ARBA00023054"/>
    </source>
</evidence>
<evidence type="ECO:0000313" key="4">
    <source>
        <dbReference type="EMBL" id="KAK4290685.1"/>
    </source>
</evidence>
<feature type="compositionally biased region" description="Basic and acidic residues" evidence="3">
    <location>
        <begin position="38"/>
        <end position="51"/>
    </location>
</feature>
<feature type="compositionally biased region" description="Gly residues" evidence="3">
    <location>
        <begin position="361"/>
        <end position="378"/>
    </location>
</feature>
<dbReference type="InterPro" id="IPR026179">
    <property type="entry name" value="Slain"/>
</dbReference>
<feature type="compositionally biased region" description="Polar residues" evidence="3">
    <location>
        <begin position="401"/>
        <end position="418"/>
    </location>
</feature>
<dbReference type="PANTHER" id="PTHR22406:SF7">
    <property type="entry name" value="NASCENT POLYPEPTIDE-ASSOCIATED COMPLEX SUBUNIT ALPHA, MUSCLE-SPECIFIC FORM"/>
    <property type="match status" value="1"/>
</dbReference>
<dbReference type="Proteomes" id="UP001292094">
    <property type="component" value="Unassembled WGS sequence"/>
</dbReference>
<keyword evidence="2" id="KW-0175">Coiled coil</keyword>
<feature type="compositionally biased region" description="Polar residues" evidence="3">
    <location>
        <begin position="333"/>
        <end position="354"/>
    </location>
</feature>
<feature type="compositionally biased region" description="Low complexity" evidence="3">
    <location>
        <begin position="53"/>
        <end position="73"/>
    </location>
</feature>
<dbReference type="GO" id="GO:0035371">
    <property type="term" value="C:microtubule plus-end"/>
    <property type="evidence" value="ECO:0007669"/>
    <property type="project" value="TreeGrafter"/>
</dbReference>
<dbReference type="GO" id="GO:0031116">
    <property type="term" value="P:positive regulation of microtubule polymerization"/>
    <property type="evidence" value="ECO:0007669"/>
    <property type="project" value="TreeGrafter"/>
</dbReference>
<reference evidence="4" key="1">
    <citation type="submission" date="2023-11" db="EMBL/GenBank/DDBJ databases">
        <title>Genome assemblies of two species of porcelain crab, Petrolisthes cinctipes and Petrolisthes manimaculis (Anomura: Porcellanidae).</title>
        <authorList>
            <person name="Angst P."/>
        </authorList>
    </citation>
    <scope>NUCLEOTIDE SEQUENCE</scope>
    <source>
        <strain evidence="4">PB745_02</strain>
        <tissue evidence="4">Gill</tissue>
    </source>
</reference>
<dbReference type="GO" id="GO:0007020">
    <property type="term" value="P:microtubule nucleation"/>
    <property type="evidence" value="ECO:0007669"/>
    <property type="project" value="TreeGrafter"/>
</dbReference>
<protein>
    <recommendedName>
        <fullName evidence="6">SLAIN motif-containing protein 2-like</fullName>
    </recommendedName>
</protein>